<sequence>MEIPLRVVLEGVKSSFENYRMRPGRKGKILSLAFCNPHVFKAYDLYRERKVGDIRKPEKMDNKKKRMEFAVKRFLEFSSDKIGYLNGIYSRVQKMASQGIIDEEELEHLEGEIEE</sequence>
<reference evidence="1" key="1">
    <citation type="journal article" date="2014" name="Front. Microbiol.">
        <title>High frequency of phylogenetically diverse reductive dehalogenase-homologous genes in deep subseafloor sedimentary metagenomes.</title>
        <authorList>
            <person name="Kawai M."/>
            <person name="Futagami T."/>
            <person name="Toyoda A."/>
            <person name="Takaki Y."/>
            <person name="Nishi S."/>
            <person name="Hori S."/>
            <person name="Arai W."/>
            <person name="Tsubouchi T."/>
            <person name="Morono Y."/>
            <person name="Uchiyama I."/>
            <person name="Ito T."/>
            <person name="Fujiyama A."/>
            <person name="Inagaki F."/>
            <person name="Takami H."/>
        </authorList>
    </citation>
    <scope>NUCLEOTIDE SEQUENCE</scope>
    <source>
        <strain evidence="1">Expedition CK06-06</strain>
    </source>
</reference>
<proteinExistence type="predicted"/>
<comment type="caution">
    <text evidence="1">The sequence shown here is derived from an EMBL/GenBank/DDBJ whole genome shotgun (WGS) entry which is preliminary data.</text>
</comment>
<dbReference type="EMBL" id="BARS01023760">
    <property type="protein sequence ID" value="GAG00582.1"/>
    <property type="molecule type" value="Genomic_DNA"/>
</dbReference>
<gene>
    <name evidence="1" type="ORF">S01H1_37813</name>
</gene>
<evidence type="ECO:0000313" key="1">
    <source>
        <dbReference type="EMBL" id="GAG00582.1"/>
    </source>
</evidence>
<accession>X0UMQ9</accession>
<protein>
    <submittedName>
        <fullName evidence="1">Uncharacterized protein</fullName>
    </submittedName>
</protein>
<organism evidence="1">
    <name type="scientific">marine sediment metagenome</name>
    <dbReference type="NCBI Taxonomy" id="412755"/>
    <lineage>
        <taxon>unclassified sequences</taxon>
        <taxon>metagenomes</taxon>
        <taxon>ecological metagenomes</taxon>
    </lineage>
</organism>
<dbReference type="AlphaFoldDB" id="X0UMQ9"/>
<name>X0UMQ9_9ZZZZ</name>
<feature type="non-terminal residue" evidence="1">
    <location>
        <position position="115"/>
    </location>
</feature>